<protein>
    <submittedName>
        <fullName evidence="1">Uncharacterized protein</fullName>
    </submittedName>
</protein>
<evidence type="ECO:0000313" key="2">
    <source>
        <dbReference type="Proteomes" id="UP000823928"/>
    </source>
</evidence>
<organism evidence="1 2">
    <name type="scientific">Candidatus Scatousia excrementigallinarum</name>
    <dbReference type="NCBI Taxonomy" id="2840935"/>
    <lineage>
        <taxon>Bacteria</taxon>
        <taxon>Candidatus Scatousia</taxon>
    </lineage>
</organism>
<reference evidence="1" key="1">
    <citation type="submission" date="2020-10" db="EMBL/GenBank/DDBJ databases">
        <authorList>
            <person name="Gilroy R."/>
        </authorList>
    </citation>
    <scope>NUCLEOTIDE SEQUENCE</scope>
    <source>
        <strain evidence="1">6276</strain>
    </source>
</reference>
<evidence type="ECO:0000313" key="1">
    <source>
        <dbReference type="EMBL" id="HIS37433.1"/>
    </source>
</evidence>
<proteinExistence type="predicted"/>
<dbReference type="EMBL" id="DVIU01000258">
    <property type="protein sequence ID" value="HIS37433.1"/>
    <property type="molecule type" value="Genomic_DNA"/>
</dbReference>
<accession>A0A9D1F107</accession>
<comment type="caution">
    <text evidence="1">The sequence shown here is derived from an EMBL/GenBank/DDBJ whole genome shotgun (WGS) entry which is preliminary data.</text>
</comment>
<sequence length="98" mass="11486">MYSKIITTEEINTIILHTPGKMFEGKNLNAINKIIKEMSYRDFVAATRKFTRKINGYSLSAETLEAMKVKYDYINGKITEEEYKSFCLNYNLRTLKEN</sequence>
<dbReference type="AlphaFoldDB" id="A0A9D1F107"/>
<reference evidence="1" key="2">
    <citation type="journal article" date="2021" name="PeerJ">
        <title>Extensive microbial diversity within the chicken gut microbiome revealed by metagenomics and culture.</title>
        <authorList>
            <person name="Gilroy R."/>
            <person name="Ravi A."/>
            <person name="Getino M."/>
            <person name="Pursley I."/>
            <person name="Horton D.L."/>
            <person name="Alikhan N.F."/>
            <person name="Baker D."/>
            <person name="Gharbi K."/>
            <person name="Hall N."/>
            <person name="Watson M."/>
            <person name="Adriaenssens E.M."/>
            <person name="Foster-Nyarko E."/>
            <person name="Jarju S."/>
            <person name="Secka A."/>
            <person name="Antonio M."/>
            <person name="Oren A."/>
            <person name="Chaudhuri R.R."/>
            <person name="La Ragione R."/>
            <person name="Hildebrand F."/>
            <person name="Pallen M.J."/>
        </authorList>
    </citation>
    <scope>NUCLEOTIDE SEQUENCE</scope>
    <source>
        <strain evidence="1">6276</strain>
    </source>
</reference>
<dbReference type="Proteomes" id="UP000823928">
    <property type="component" value="Unassembled WGS sequence"/>
</dbReference>
<name>A0A9D1F107_9BACT</name>
<gene>
    <name evidence="1" type="ORF">IAC10_12570</name>
</gene>